<dbReference type="AlphaFoldDB" id="A0A5D2EWM4"/>
<dbReference type="EMBL" id="CM017697">
    <property type="protein sequence ID" value="TYG98126.1"/>
    <property type="molecule type" value="Genomic_DNA"/>
</dbReference>
<gene>
    <name evidence="1" type="ORF">ES288_A10G092500v1</name>
</gene>
<reference evidence="1 2" key="1">
    <citation type="submission" date="2019-06" db="EMBL/GenBank/DDBJ databases">
        <title>WGS assembly of Gossypium darwinii.</title>
        <authorList>
            <person name="Chen Z.J."/>
            <person name="Sreedasyam A."/>
            <person name="Ando A."/>
            <person name="Song Q."/>
            <person name="De L."/>
            <person name="Hulse-Kemp A."/>
            <person name="Ding M."/>
            <person name="Ye W."/>
            <person name="Kirkbride R."/>
            <person name="Jenkins J."/>
            <person name="Plott C."/>
            <person name="Lovell J."/>
            <person name="Lin Y.-M."/>
            <person name="Vaughn R."/>
            <person name="Liu B."/>
            <person name="Li W."/>
            <person name="Simpson S."/>
            <person name="Scheffler B."/>
            <person name="Saski C."/>
            <person name="Grover C."/>
            <person name="Hu G."/>
            <person name="Conover J."/>
            <person name="Carlson J."/>
            <person name="Shu S."/>
            <person name="Boston L."/>
            <person name="Williams M."/>
            <person name="Peterson D."/>
            <person name="Mcgee K."/>
            <person name="Jones D."/>
            <person name="Wendel J."/>
            <person name="Stelly D."/>
            <person name="Grimwood J."/>
            <person name="Schmutz J."/>
        </authorList>
    </citation>
    <scope>NUCLEOTIDE SEQUENCE [LARGE SCALE GENOMIC DNA]</scope>
    <source>
        <strain evidence="1">1808015.09</strain>
    </source>
</reference>
<keyword evidence="2" id="KW-1185">Reference proteome</keyword>
<evidence type="ECO:0000313" key="1">
    <source>
        <dbReference type="EMBL" id="TYG98126.1"/>
    </source>
</evidence>
<dbReference type="Proteomes" id="UP000323506">
    <property type="component" value="Chromosome A10"/>
</dbReference>
<organism evidence="1 2">
    <name type="scientific">Gossypium darwinii</name>
    <name type="common">Darwin's cotton</name>
    <name type="synonym">Gossypium barbadense var. darwinii</name>
    <dbReference type="NCBI Taxonomy" id="34276"/>
    <lineage>
        <taxon>Eukaryota</taxon>
        <taxon>Viridiplantae</taxon>
        <taxon>Streptophyta</taxon>
        <taxon>Embryophyta</taxon>
        <taxon>Tracheophyta</taxon>
        <taxon>Spermatophyta</taxon>
        <taxon>Magnoliopsida</taxon>
        <taxon>eudicotyledons</taxon>
        <taxon>Gunneridae</taxon>
        <taxon>Pentapetalae</taxon>
        <taxon>rosids</taxon>
        <taxon>malvids</taxon>
        <taxon>Malvales</taxon>
        <taxon>Malvaceae</taxon>
        <taxon>Malvoideae</taxon>
        <taxon>Gossypium</taxon>
    </lineage>
</organism>
<accession>A0A5D2EWM4</accession>
<protein>
    <submittedName>
        <fullName evidence="1">Uncharacterized protein</fullName>
    </submittedName>
</protein>
<evidence type="ECO:0000313" key="2">
    <source>
        <dbReference type="Proteomes" id="UP000323506"/>
    </source>
</evidence>
<sequence>MRVMLIQQVLLKALSGRGKVTNTLSEEQKDEILEKEHSVILLCLGNEILLEVAEENMTLGLWLRLESKYMMKPLMNRLYLKQ</sequence>
<name>A0A5D2EWM4_GOSDA</name>
<proteinExistence type="predicted"/>